<sequence length="359" mass="40600">MNFIDKNKKPANTGGIDETVKLAAGKLDGLAGMHEYGDRQKDYTWDCVIFGDGSYYEGLVDIYGQCEHLGVMSFEDGDRYEGGFNQGAMSGPGIYHGDSFIFLGEFEGNQKSGCGVAAYMNGAVEYGEWKYDQYLGQYTRKCPLDKSIASMETAIDSAARAKMFERKPNSEVYLRIVEHYPDYLMHHDPIVYKKGTEWTMPGPAAELYTPPTVEEMGPEIAGAVSTMNRLWERIWSYYNVKCSEERRTVAPEIRKKKEAMALSEMRTEEDMEDEYADVYNEDGSRRGKMKKPKQQKKNQKAGRKGGKTASLTVSMMSALQQNAFRGLRRQLRRPIAFAQRVTTEAQAAVNRAMPALERR</sequence>
<dbReference type="EMBL" id="FO082263">
    <property type="protein sequence ID" value="CCO20269.1"/>
    <property type="molecule type" value="Genomic_DNA"/>
</dbReference>
<reference evidence="3 4" key="1">
    <citation type="submission" date="2011-10" db="EMBL/GenBank/DDBJ databases">
        <authorList>
            <person name="Genoscope - CEA"/>
        </authorList>
    </citation>
    <scope>NUCLEOTIDE SEQUENCE [LARGE SCALE GENOMIC DNA]</scope>
    <source>
        <strain evidence="3 4">RCC 1105</strain>
    </source>
</reference>
<dbReference type="eggNOG" id="KOG0231">
    <property type="taxonomic scope" value="Eukaryota"/>
</dbReference>
<evidence type="ECO:0000313" key="3">
    <source>
        <dbReference type="EMBL" id="CCO20269.1"/>
    </source>
</evidence>
<keyword evidence="1" id="KW-0677">Repeat</keyword>
<dbReference type="GeneID" id="19011140"/>
<dbReference type="GO" id="GO:0016020">
    <property type="term" value="C:membrane"/>
    <property type="evidence" value="ECO:0007669"/>
    <property type="project" value="UniProtKB-ARBA"/>
</dbReference>
<name>K8EQP8_9CHLO</name>
<accession>K8EQP8</accession>
<feature type="region of interest" description="Disordered" evidence="2">
    <location>
        <begin position="264"/>
        <end position="308"/>
    </location>
</feature>
<evidence type="ECO:0000256" key="1">
    <source>
        <dbReference type="ARBA" id="ARBA00022737"/>
    </source>
</evidence>
<protein>
    <recommendedName>
        <fullName evidence="5">MORN repeat-containing protein 5</fullName>
    </recommendedName>
</protein>
<feature type="compositionally biased region" description="Basic residues" evidence="2">
    <location>
        <begin position="286"/>
        <end position="306"/>
    </location>
</feature>
<dbReference type="Pfam" id="PF02493">
    <property type="entry name" value="MORN"/>
    <property type="match status" value="2"/>
</dbReference>
<gene>
    <name evidence="3" type="ordered locus">Bathy16g00090</name>
</gene>
<dbReference type="OrthoDB" id="270720at2759"/>
<evidence type="ECO:0000313" key="4">
    <source>
        <dbReference type="Proteomes" id="UP000198341"/>
    </source>
</evidence>
<dbReference type="Proteomes" id="UP000198341">
    <property type="component" value="Chromosome 16"/>
</dbReference>
<dbReference type="KEGG" id="bpg:Bathy16g00090"/>
<feature type="compositionally biased region" description="Acidic residues" evidence="2">
    <location>
        <begin position="267"/>
        <end position="280"/>
    </location>
</feature>
<dbReference type="AlphaFoldDB" id="K8EQP8"/>
<evidence type="ECO:0000256" key="2">
    <source>
        <dbReference type="SAM" id="MobiDB-lite"/>
    </source>
</evidence>
<proteinExistence type="predicted"/>
<dbReference type="InterPro" id="IPR003409">
    <property type="entry name" value="MORN"/>
</dbReference>
<evidence type="ECO:0008006" key="5">
    <source>
        <dbReference type="Google" id="ProtNLM"/>
    </source>
</evidence>
<dbReference type="SUPFAM" id="SSF82185">
    <property type="entry name" value="Histone H3 K4-specific methyltransferase SET7/9 N-terminal domain"/>
    <property type="match status" value="1"/>
</dbReference>
<keyword evidence="4" id="KW-1185">Reference proteome</keyword>
<dbReference type="RefSeq" id="XP_007508652.1">
    <property type="nucleotide sequence ID" value="XM_007508590.1"/>
</dbReference>
<organism evidence="3 4">
    <name type="scientific">Bathycoccus prasinos</name>
    <dbReference type="NCBI Taxonomy" id="41875"/>
    <lineage>
        <taxon>Eukaryota</taxon>
        <taxon>Viridiplantae</taxon>
        <taxon>Chlorophyta</taxon>
        <taxon>Mamiellophyceae</taxon>
        <taxon>Mamiellales</taxon>
        <taxon>Bathycoccaceae</taxon>
        <taxon>Bathycoccus</taxon>
    </lineage>
</organism>